<accession>A0ACD0NPL4</accession>
<sequence length="370" mass="40887">MVFGYGWTRHFTLSQIPLLHGKHAIVTGSNSGIGLSTALHLASRGANVTLACRNLDKAEVAAQQIRDRLRSEEDAKSDRSAVGKVEVQRLDLSDAASVLDFSKRFISSHDRLDILVLNAAIVPQTLTLATNPKEELTFVTNHLSHFLLTSKLLPLLRKSSLIDGGFDSRIVVVAADVTGWIDYTHLNGGKEWLLEPERMKDEKHYSGPRAYLRTKIMNVLFAKRLARLLEMDSSRGGEGKVRVNAIHPGVVGTSIFFPSSHGSEEQVPSFLEKVGKKFMNVAEGWTHMNVQDGTLTSLYAATSEEVKEKDLNGEYFFPFGVKKKPSPICLDERIGQELWQRSLDILANSSGDPEVCQELLRLGEASSSTT</sequence>
<organism evidence="1 2">
    <name type="scientific">Violaceomyces palustris</name>
    <dbReference type="NCBI Taxonomy" id="1673888"/>
    <lineage>
        <taxon>Eukaryota</taxon>
        <taxon>Fungi</taxon>
        <taxon>Dikarya</taxon>
        <taxon>Basidiomycota</taxon>
        <taxon>Ustilaginomycotina</taxon>
        <taxon>Ustilaginomycetes</taxon>
        <taxon>Violaceomycetales</taxon>
        <taxon>Violaceomycetaceae</taxon>
        <taxon>Violaceomyces</taxon>
    </lineage>
</organism>
<evidence type="ECO:0000313" key="1">
    <source>
        <dbReference type="EMBL" id="PWN47746.1"/>
    </source>
</evidence>
<dbReference type="EMBL" id="KZ820349">
    <property type="protein sequence ID" value="PWN47746.1"/>
    <property type="molecule type" value="Genomic_DNA"/>
</dbReference>
<protein>
    <submittedName>
        <fullName evidence="1">NAD(P)-binding protein</fullName>
    </submittedName>
</protein>
<keyword evidence="2" id="KW-1185">Reference proteome</keyword>
<gene>
    <name evidence="1" type="ORF">IE53DRAFT_371203</name>
</gene>
<dbReference type="Proteomes" id="UP000245626">
    <property type="component" value="Unassembled WGS sequence"/>
</dbReference>
<evidence type="ECO:0000313" key="2">
    <source>
        <dbReference type="Proteomes" id="UP000245626"/>
    </source>
</evidence>
<reference evidence="1 2" key="1">
    <citation type="journal article" date="2018" name="Mol. Biol. Evol.">
        <title>Broad Genomic Sampling Reveals a Smut Pathogenic Ancestry of the Fungal Clade Ustilaginomycotina.</title>
        <authorList>
            <person name="Kijpornyongpan T."/>
            <person name="Mondo S.J."/>
            <person name="Barry K."/>
            <person name="Sandor L."/>
            <person name="Lee J."/>
            <person name="Lipzen A."/>
            <person name="Pangilinan J."/>
            <person name="LaButti K."/>
            <person name="Hainaut M."/>
            <person name="Henrissat B."/>
            <person name="Grigoriev I.V."/>
            <person name="Spatafora J.W."/>
            <person name="Aime M.C."/>
        </authorList>
    </citation>
    <scope>NUCLEOTIDE SEQUENCE [LARGE SCALE GENOMIC DNA]</scope>
    <source>
        <strain evidence="1 2">SA 807</strain>
    </source>
</reference>
<name>A0ACD0NPL4_9BASI</name>
<proteinExistence type="predicted"/>